<sequence>MAGEGAMSHAIQSLKFNRAQKRSQRRDKLNFTDYHSNHDDVGHDPIKSTPEQLEAIRLRMQAENKKRKKTQIILAILSFVVAIFLIYVISNMNWIGVQPNF</sequence>
<gene>
    <name evidence="3" type="ORF">KK2020170_25180</name>
</gene>
<proteinExistence type="predicted"/>
<feature type="compositionally biased region" description="Basic and acidic residues" evidence="1">
    <location>
        <begin position="26"/>
        <end position="46"/>
    </location>
</feature>
<protein>
    <submittedName>
        <fullName evidence="3">Uncharacterized protein</fullName>
    </submittedName>
</protein>
<evidence type="ECO:0000256" key="1">
    <source>
        <dbReference type="SAM" id="MobiDB-lite"/>
    </source>
</evidence>
<reference evidence="3 4" key="1">
    <citation type="submission" date="2021-06" db="EMBL/GenBank/DDBJ databases">
        <title>Whole genome sequences of Flavobacterium sp. KK2020170 and assembly.</title>
        <authorList>
            <person name="Kitahara K."/>
            <person name="Miyoshi S."/>
            <person name="Uesaka K."/>
        </authorList>
    </citation>
    <scope>NUCLEOTIDE SEQUENCE [LARGE SCALE GENOMIC DNA]</scope>
    <source>
        <strain evidence="3 4">KK2020170</strain>
    </source>
</reference>
<evidence type="ECO:0000313" key="3">
    <source>
        <dbReference type="EMBL" id="BCY29650.1"/>
    </source>
</evidence>
<keyword evidence="2" id="KW-1133">Transmembrane helix</keyword>
<name>A0ABN6I1F0_9FLAO</name>
<evidence type="ECO:0000256" key="2">
    <source>
        <dbReference type="SAM" id="Phobius"/>
    </source>
</evidence>
<evidence type="ECO:0000313" key="4">
    <source>
        <dbReference type="Proteomes" id="UP000825258"/>
    </source>
</evidence>
<keyword evidence="4" id="KW-1185">Reference proteome</keyword>
<accession>A0ABN6I1F0</accession>
<keyword evidence="2" id="KW-0812">Transmembrane</keyword>
<feature type="transmembrane region" description="Helical" evidence="2">
    <location>
        <begin position="72"/>
        <end position="90"/>
    </location>
</feature>
<dbReference type="EMBL" id="AP024749">
    <property type="protein sequence ID" value="BCY29650.1"/>
    <property type="molecule type" value="Genomic_DNA"/>
</dbReference>
<dbReference type="Proteomes" id="UP000825258">
    <property type="component" value="Chromosome"/>
</dbReference>
<organism evidence="3 4">
    <name type="scientific">Flavobacterium okayamense</name>
    <dbReference type="NCBI Taxonomy" id="2830782"/>
    <lineage>
        <taxon>Bacteria</taxon>
        <taxon>Pseudomonadati</taxon>
        <taxon>Bacteroidota</taxon>
        <taxon>Flavobacteriia</taxon>
        <taxon>Flavobacteriales</taxon>
        <taxon>Flavobacteriaceae</taxon>
        <taxon>Flavobacterium</taxon>
    </lineage>
</organism>
<dbReference type="RefSeq" id="WP_221258717.1">
    <property type="nucleotide sequence ID" value="NZ_AP024749.1"/>
</dbReference>
<feature type="region of interest" description="Disordered" evidence="1">
    <location>
        <begin position="1"/>
        <end position="47"/>
    </location>
</feature>
<keyword evidence="2" id="KW-0472">Membrane</keyword>